<feature type="transmembrane region" description="Helical" evidence="1">
    <location>
        <begin position="104"/>
        <end position="123"/>
    </location>
</feature>
<evidence type="ECO:0000256" key="1">
    <source>
        <dbReference type="SAM" id="Phobius"/>
    </source>
</evidence>
<keyword evidence="1" id="KW-0472">Membrane</keyword>
<protein>
    <recommendedName>
        <fullName evidence="4">Steroid 5-alpha reductase C-terminal domain-containing protein</fullName>
    </recommendedName>
</protein>
<dbReference type="AlphaFoldDB" id="A0A9P5HAE3"/>
<dbReference type="Pfam" id="PF06966">
    <property type="entry name" value="DUF1295"/>
    <property type="match status" value="1"/>
</dbReference>
<dbReference type="PANTHER" id="PTHR32251:SF15">
    <property type="entry name" value="3-OXO-5-ALPHA-STEROID 4-DEHYDROGENASE (DUF1295)"/>
    <property type="match status" value="1"/>
</dbReference>
<dbReference type="Proteomes" id="UP000722485">
    <property type="component" value="Unassembled WGS sequence"/>
</dbReference>
<accession>A0A9P5HAE3</accession>
<dbReference type="Gene3D" id="1.20.120.1630">
    <property type="match status" value="1"/>
</dbReference>
<reference evidence="2" key="1">
    <citation type="submission" date="2020-03" db="EMBL/GenBank/DDBJ databases">
        <title>Draft Genome Sequence of Cylindrodendrum hubeiense.</title>
        <authorList>
            <person name="Buettner E."/>
            <person name="Kellner H."/>
        </authorList>
    </citation>
    <scope>NUCLEOTIDE SEQUENCE</scope>
    <source>
        <strain evidence="2">IHI 201604</strain>
    </source>
</reference>
<keyword evidence="3" id="KW-1185">Reference proteome</keyword>
<dbReference type="EMBL" id="JAANBB010000135">
    <property type="protein sequence ID" value="KAF7548935.1"/>
    <property type="molecule type" value="Genomic_DNA"/>
</dbReference>
<keyword evidence="1" id="KW-0812">Transmembrane</keyword>
<evidence type="ECO:0008006" key="4">
    <source>
        <dbReference type="Google" id="ProtNLM"/>
    </source>
</evidence>
<sequence length="259" mass="28954">MAKELQDNLSRVKHFNILGTSIFVGLRAADVFLQFGLLQRGWAPRLIELLGGRAVGRELIVNTAATQLQPYFGAISLMAFGSSLKQILTLLIVSEQDMQPPSAFLIAFFNTVFNSLNTIFSVWTVNSQVPASQTLAGVAQSPLVLFGVGFYAIGILTEMISELQRTYFKKNPANKGKPYAHGLFSLARHINYGGYTIWRAAYASTSAGWPWGIAVFSFFFYDFVSRGVPVLDKYLSERYGEQWKVIKKRVPYRLIPGIY</sequence>
<proteinExistence type="predicted"/>
<dbReference type="PANTHER" id="PTHR32251">
    <property type="entry name" value="3-OXO-5-ALPHA-STEROID 4-DEHYDROGENASE"/>
    <property type="match status" value="1"/>
</dbReference>
<comment type="caution">
    <text evidence="2">The sequence shown here is derived from an EMBL/GenBank/DDBJ whole genome shotgun (WGS) entry which is preliminary data.</text>
</comment>
<dbReference type="InterPro" id="IPR010721">
    <property type="entry name" value="UstE-like"/>
</dbReference>
<keyword evidence="1" id="KW-1133">Transmembrane helix</keyword>
<organism evidence="2 3">
    <name type="scientific">Cylindrodendrum hubeiense</name>
    <dbReference type="NCBI Taxonomy" id="595255"/>
    <lineage>
        <taxon>Eukaryota</taxon>
        <taxon>Fungi</taxon>
        <taxon>Dikarya</taxon>
        <taxon>Ascomycota</taxon>
        <taxon>Pezizomycotina</taxon>
        <taxon>Sordariomycetes</taxon>
        <taxon>Hypocreomycetidae</taxon>
        <taxon>Hypocreales</taxon>
        <taxon>Nectriaceae</taxon>
        <taxon>Cylindrodendrum</taxon>
    </lineage>
</organism>
<dbReference type="OrthoDB" id="67965at2759"/>
<dbReference type="GO" id="GO:0016020">
    <property type="term" value="C:membrane"/>
    <property type="evidence" value="ECO:0007669"/>
    <property type="project" value="TreeGrafter"/>
</dbReference>
<evidence type="ECO:0000313" key="3">
    <source>
        <dbReference type="Proteomes" id="UP000722485"/>
    </source>
</evidence>
<feature type="transmembrane region" description="Helical" evidence="1">
    <location>
        <begin position="71"/>
        <end position="92"/>
    </location>
</feature>
<feature type="transmembrane region" description="Helical" evidence="1">
    <location>
        <begin position="143"/>
        <end position="161"/>
    </location>
</feature>
<name>A0A9P5HAE3_9HYPO</name>
<gene>
    <name evidence="2" type="ORF">G7Z17_g6729</name>
</gene>
<evidence type="ECO:0000313" key="2">
    <source>
        <dbReference type="EMBL" id="KAF7548935.1"/>
    </source>
</evidence>